<dbReference type="GO" id="GO:0046872">
    <property type="term" value="F:metal ion binding"/>
    <property type="evidence" value="ECO:0007669"/>
    <property type="project" value="UniProtKB-KW"/>
</dbReference>
<feature type="domain" description="DH" evidence="9">
    <location>
        <begin position="164"/>
        <end position="299"/>
    </location>
</feature>
<feature type="region of interest" description="Disordered" evidence="6">
    <location>
        <begin position="480"/>
        <end position="513"/>
    </location>
</feature>
<feature type="domain" description="PH" evidence="8">
    <location>
        <begin position="356"/>
        <end position="454"/>
    </location>
</feature>
<feature type="compositionally biased region" description="Acidic residues" evidence="6">
    <location>
        <begin position="728"/>
        <end position="742"/>
    </location>
</feature>
<feature type="compositionally biased region" description="Acidic residues" evidence="6">
    <location>
        <begin position="595"/>
        <end position="609"/>
    </location>
</feature>
<feature type="region of interest" description="Disordered" evidence="6">
    <location>
        <begin position="14"/>
        <end position="129"/>
    </location>
</feature>
<dbReference type="GO" id="GO:0020037">
    <property type="term" value="F:heme binding"/>
    <property type="evidence" value="ECO:0007669"/>
    <property type="project" value="InterPro"/>
</dbReference>
<comment type="similarity">
    <text evidence="1">Belongs to the globin family.</text>
</comment>
<feature type="region of interest" description="Disordered" evidence="6">
    <location>
        <begin position="710"/>
        <end position="747"/>
    </location>
</feature>
<dbReference type="InterPro" id="IPR001849">
    <property type="entry name" value="PH_domain"/>
</dbReference>
<evidence type="ECO:0000256" key="6">
    <source>
        <dbReference type="SAM" id="MobiDB-lite"/>
    </source>
</evidence>
<keyword evidence="11" id="KW-1185">Reference proteome</keyword>
<evidence type="ECO:0000259" key="9">
    <source>
        <dbReference type="PROSITE" id="PS50010"/>
    </source>
</evidence>
<dbReference type="Gene3D" id="1.20.900.10">
    <property type="entry name" value="Dbl homology (DH) domain"/>
    <property type="match status" value="1"/>
</dbReference>
<evidence type="ECO:0000256" key="4">
    <source>
        <dbReference type="ARBA" id="ARBA00022723"/>
    </source>
</evidence>
<keyword evidence="5" id="KW-0408">Iron</keyword>
<evidence type="ECO:0000259" key="8">
    <source>
        <dbReference type="PROSITE" id="PS50003"/>
    </source>
</evidence>
<evidence type="ECO:0000259" key="7">
    <source>
        <dbReference type="PROSITE" id="PS01033"/>
    </source>
</evidence>
<dbReference type="SMART" id="SM00233">
    <property type="entry name" value="PH"/>
    <property type="match status" value="1"/>
</dbReference>
<accession>A0AAD8Z4H9</accession>
<gene>
    <name evidence="10" type="ORF">P4O66_001690</name>
</gene>
<dbReference type="InterPro" id="IPR035899">
    <property type="entry name" value="DBL_dom_sf"/>
</dbReference>
<feature type="region of interest" description="Disordered" evidence="6">
    <location>
        <begin position="580"/>
        <end position="677"/>
    </location>
</feature>
<dbReference type="PRINTS" id="PR00188">
    <property type="entry name" value="PLANTGLOBIN"/>
</dbReference>
<dbReference type="InterPro" id="IPR000971">
    <property type="entry name" value="Globin"/>
</dbReference>
<dbReference type="GO" id="GO:2000114">
    <property type="term" value="P:regulation of establishment of cell polarity"/>
    <property type="evidence" value="ECO:0007669"/>
    <property type="project" value="TreeGrafter"/>
</dbReference>
<dbReference type="Pfam" id="PF00042">
    <property type="entry name" value="Globin"/>
    <property type="match status" value="1"/>
</dbReference>
<dbReference type="InterPro" id="IPR055251">
    <property type="entry name" value="SOS1_NGEF_PH"/>
</dbReference>
<feature type="compositionally biased region" description="Low complexity" evidence="6">
    <location>
        <begin position="1165"/>
        <end position="1178"/>
    </location>
</feature>
<feature type="compositionally biased region" description="Basic and acidic residues" evidence="6">
    <location>
        <begin position="482"/>
        <end position="491"/>
    </location>
</feature>
<dbReference type="PANTHER" id="PTHR45924:SF4">
    <property type="entry name" value="PLECKSTRIN HOMOLOGY DOMAIN-CONTAINING FAMILY G MEMBER 3"/>
    <property type="match status" value="1"/>
</dbReference>
<dbReference type="Pfam" id="PF00621">
    <property type="entry name" value="RhoGEF"/>
    <property type="match status" value="1"/>
</dbReference>
<dbReference type="SMART" id="SM00325">
    <property type="entry name" value="RhoGEF"/>
    <property type="match status" value="1"/>
</dbReference>
<evidence type="ECO:0000256" key="5">
    <source>
        <dbReference type="ARBA" id="ARBA00023004"/>
    </source>
</evidence>
<feature type="compositionally biased region" description="Polar residues" evidence="6">
    <location>
        <begin position="1003"/>
        <end position="1014"/>
    </location>
</feature>
<dbReference type="SUPFAM" id="SSF48065">
    <property type="entry name" value="DBL homology domain (DH-domain)"/>
    <property type="match status" value="1"/>
</dbReference>
<sequence>MLTYCKLVPVSWSDMPEESHHTRHQGPMGEESPRLSSDSSVSGHDPALADCCSLSGIEHSEDERPVSTISTLSSGSSGEGQGSLFHDIPTAPAVPLTPTGPDIDLELSPAKEREGPSSLPRLDPSKGQHVSSVFGAGACPLRPNTDEPSPVATLAMIPNPQLTYVDRVVMEIVETERMYVRDLCSIVEDYLAHIIDTRDLPIKPEQVCSLFGNIEVIYEFNSELLQSLEMCNSDPVAIASCFVNKSQYFDIYTQYCTNYPNSVATLTECMRNKTLAKFFRDRQASLACSLPLGAYLLKPEIAKHFDPEEEGYEVVEDAIDTMTGVAWYINDMKRKHEHAVRLQEIQSLLINWKGPDLTTYGELVLEGTFHVHRAKNERTLFLFEKMLLITKKSREHYVYKNHITCSTLMLIESAKDSLRFSVTHYKHPKQPHTMQAKTVEEKRLWAHHIKRLILENHHAIIPQKAKDAILDMRSSRPVKYRYSPERSKKLGSDQSEAFPAEARKGRRRSGTLKHADSVGTLLVDSSRLPLQTAGRVTILSSSQGNQEVPTTEGSGSEWFHLRTNSLDRLSVTNLEVHRLETPFQQEKEEEKESEVVEEQGGSGEEEEEEILVKDEQVPTDGNRDEASEENELVSKRSATPEEEQEESWVLAEKDSSGDHCSQSFSLPGDTEETKGLQLPFYPETALDGDREGEEIIESSVELLPPIQSVVQLENERTPSSQNLSVDVNDPEEDEDDDEEEEVLSMTESTTILPTSVLDKASAIAERFATSLSRRNSMVVDEFSFGHPSSQTGSRRSSVLSLSADQLEKEKAHELDCFSPEPICFKLLAEQLTSSTITNRTVTPEQRPPMMQDTLSKKDRMLIHKIKQYYEQAEHQDANFSIKRRESLSYIPAGLVRNLSRQIDGLPTDVALHRTVSSTRPASWAVFDLPQLDKEKNSNEPDREIPAFIHGSDTSVDEVIGKNEDFRPLSQMINVWQDIEVTKASENPQDAPKDSKHGHFKMSGPNQIPNQSESYGSKCGQPLLISEESDNSLAGERCSTSPPFNNYRVKDNEMESSTKSNHNFQEKHRIKHSPLPKISLRSGSEEDLILQDMEIMKNKVFHLARQYSQRIKNSKPVVRQRVRVPESHVNPKNLGFVVEGKPPENEEGMQNLMLSFGSCEHKDVRPYSPSPSSCSLGSPKLQSQSRSLAQGPLSPVYTENFHWPDATMPNESKIIIVERIIGAEAEESGLEVRQEKMMTEENQMGFDANLDLPEFLALRMGCAISGLGLIPKQQTQPRNEDDAVAHLADEQIEMIKESWKVIQEDIAKVGIIMFVRLFETHPECKDVFFLFRDVQDLEKLRTSKELRAHGLRVMSFIEKSVARLDELDRLDLLALELGKTHYRYNAPPKYYGYVGAEFICAVRPILKDKWTPELEKAWKTLFQYVTGLMQQGYLEEEGAKHNHVMVSTKERPDKRNTAL</sequence>
<dbReference type="InterPro" id="IPR012292">
    <property type="entry name" value="Globin/Proto"/>
</dbReference>
<protein>
    <submittedName>
        <fullName evidence="10">Uncharacterized protein</fullName>
    </submittedName>
</protein>
<dbReference type="Gene3D" id="1.10.490.10">
    <property type="entry name" value="Globins"/>
    <property type="match status" value="1"/>
</dbReference>
<dbReference type="InterPro" id="IPR011993">
    <property type="entry name" value="PH-like_dom_sf"/>
</dbReference>
<feature type="domain" description="Globin" evidence="7">
    <location>
        <begin position="1285"/>
        <end position="1433"/>
    </location>
</feature>
<feature type="compositionally biased region" description="Basic and acidic residues" evidence="6">
    <location>
        <begin position="610"/>
        <end position="625"/>
    </location>
</feature>
<dbReference type="Proteomes" id="UP001239994">
    <property type="component" value="Unassembled WGS sequence"/>
</dbReference>
<feature type="compositionally biased region" description="Low complexity" evidence="6">
    <location>
        <begin position="67"/>
        <end position="76"/>
    </location>
</feature>
<dbReference type="GO" id="GO:0019825">
    <property type="term" value="F:oxygen binding"/>
    <property type="evidence" value="ECO:0007669"/>
    <property type="project" value="InterPro"/>
</dbReference>
<keyword evidence="4" id="KW-0479">Metal-binding</keyword>
<dbReference type="CDD" id="cd13243">
    <property type="entry name" value="PH_PLEKHG1_G2_G3"/>
    <property type="match status" value="1"/>
</dbReference>
<dbReference type="SUPFAM" id="SSF46458">
    <property type="entry name" value="Globin-like"/>
    <property type="match status" value="1"/>
</dbReference>
<dbReference type="GO" id="GO:0005085">
    <property type="term" value="F:guanyl-nucleotide exchange factor activity"/>
    <property type="evidence" value="ECO:0007669"/>
    <property type="project" value="InterPro"/>
</dbReference>
<dbReference type="InterPro" id="IPR000219">
    <property type="entry name" value="DH_dom"/>
</dbReference>
<dbReference type="PROSITE" id="PS50010">
    <property type="entry name" value="DH_2"/>
    <property type="match status" value="1"/>
</dbReference>
<feature type="region of interest" description="Disordered" evidence="6">
    <location>
        <begin position="1162"/>
        <end position="1188"/>
    </location>
</feature>
<dbReference type="PANTHER" id="PTHR45924">
    <property type="entry name" value="FI17866P1"/>
    <property type="match status" value="1"/>
</dbReference>
<dbReference type="PROSITE" id="PS01033">
    <property type="entry name" value="GLOBIN"/>
    <property type="match status" value="1"/>
</dbReference>
<proteinExistence type="inferred from homology"/>
<comment type="caution">
    <text evidence="10">The sequence shown here is derived from an EMBL/GenBank/DDBJ whole genome shotgun (WGS) entry which is preliminary data.</text>
</comment>
<name>A0AAD8Z4H9_9TELE</name>
<evidence type="ECO:0000256" key="1">
    <source>
        <dbReference type="ARBA" id="ARBA00008705"/>
    </source>
</evidence>
<dbReference type="SUPFAM" id="SSF50729">
    <property type="entry name" value="PH domain-like"/>
    <property type="match status" value="1"/>
</dbReference>
<keyword evidence="2" id="KW-0597">Phosphoprotein</keyword>
<dbReference type="InterPro" id="IPR043324">
    <property type="entry name" value="PH_PLEKHG1_G2_G3"/>
</dbReference>
<feature type="compositionally biased region" description="Basic and acidic residues" evidence="6">
    <location>
        <begin position="580"/>
        <end position="594"/>
    </location>
</feature>
<reference evidence="10" key="1">
    <citation type="submission" date="2023-03" db="EMBL/GenBank/DDBJ databases">
        <title>Electrophorus voltai genome.</title>
        <authorList>
            <person name="Bian C."/>
        </authorList>
    </citation>
    <scope>NUCLEOTIDE SEQUENCE</scope>
    <source>
        <strain evidence="10">CB-2022</strain>
        <tissue evidence="10">Muscle</tissue>
    </source>
</reference>
<dbReference type="PROSITE" id="PS50003">
    <property type="entry name" value="PH_DOMAIN"/>
    <property type="match status" value="1"/>
</dbReference>
<dbReference type="CDD" id="cd12137">
    <property type="entry name" value="GbX"/>
    <property type="match status" value="1"/>
</dbReference>
<feature type="region of interest" description="Disordered" evidence="6">
    <location>
        <begin position="1029"/>
        <end position="1048"/>
    </location>
</feature>
<dbReference type="GO" id="GO:0031267">
    <property type="term" value="F:small GTPase binding"/>
    <property type="evidence" value="ECO:0007669"/>
    <property type="project" value="TreeGrafter"/>
</dbReference>
<evidence type="ECO:0000256" key="2">
    <source>
        <dbReference type="ARBA" id="ARBA00022553"/>
    </source>
</evidence>
<dbReference type="Pfam" id="PF22697">
    <property type="entry name" value="SOS1_NGEF_PH"/>
    <property type="match status" value="1"/>
</dbReference>
<dbReference type="CDD" id="cd00160">
    <property type="entry name" value="RhoGEF"/>
    <property type="match status" value="1"/>
</dbReference>
<evidence type="ECO:0000313" key="10">
    <source>
        <dbReference type="EMBL" id="KAK1792973.1"/>
    </source>
</evidence>
<feature type="region of interest" description="Disordered" evidence="6">
    <location>
        <begin position="984"/>
        <end position="1020"/>
    </location>
</feature>
<evidence type="ECO:0000313" key="11">
    <source>
        <dbReference type="Proteomes" id="UP001239994"/>
    </source>
</evidence>
<dbReference type="EMBL" id="JAROKS010000018">
    <property type="protein sequence ID" value="KAK1792973.1"/>
    <property type="molecule type" value="Genomic_DNA"/>
</dbReference>
<organism evidence="10 11">
    <name type="scientific">Electrophorus voltai</name>
    <dbReference type="NCBI Taxonomy" id="2609070"/>
    <lineage>
        <taxon>Eukaryota</taxon>
        <taxon>Metazoa</taxon>
        <taxon>Chordata</taxon>
        <taxon>Craniata</taxon>
        <taxon>Vertebrata</taxon>
        <taxon>Euteleostomi</taxon>
        <taxon>Actinopterygii</taxon>
        <taxon>Neopterygii</taxon>
        <taxon>Teleostei</taxon>
        <taxon>Ostariophysi</taxon>
        <taxon>Gymnotiformes</taxon>
        <taxon>Gymnotoidei</taxon>
        <taxon>Gymnotidae</taxon>
        <taxon>Electrophorus</taxon>
    </lineage>
</organism>
<evidence type="ECO:0000256" key="3">
    <source>
        <dbReference type="ARBA" id="ARBA00022617"/>
    </source>
</evidence>
<dbReference type="InterPro" id="IPR009050">
    <property type="entry name" value="Globin-like_sf"/>
</dbReference>
<keyword evidence="3" id="KW-0349">Heme</keyword>
<dbReference type="Gene3D" id="2.30.29.30">
    <property type="entry name" value="Pleckstrin-homology domain (PH domain)/Phosphotyrosine-binding domain (PTB)"/>
    <property type="match status" value="1"/>
</dbReference>